<accession>A0AAE0M5U3</accession>
<name>A0AAE0M5U3_9PEZI</name>
<evidence type="ECO:0000313" key="2">
    <source>
        <dbReference type="Proteomes" id="UP001286456"/>
    </source>
</evidence>
<proteinExistence type="predicted"/>
<protein>
    <submittedName>
        <fullName evidence="1">Uncharacterized protein</fullName>
    </submittedName>
</protein>
<dbReference type="Proteomes" id="UP001286456">
    <property type="component" value="Unassembled WGS sequence"/>
</dbReference>
<dbReference type="EMBL" id="JAUEPO010000006">
    <property type="protein sequence ID" value="KAK3319653.1"/>
    <property type="molecule type" value="Genomic_DNA"/>
</dbReference>
<organism evidence="1 2">
    <name type="scientific">Cercophora scortea</name>
    <dbReference type="NCBI Taxonomy" id="314031"/>
    <lineage>
        <taxon>Eukaryota</taxon>
        <taxon>Fungi</taxon>
        <taxon>Dikarya</taxon>
        <taxon>Ascomycota</taxon>
        <taxon>Pezizomycotina</taxon>
        <taxon>Sordariomycetes</taxon>
        <taxon>Sordariomycetidae</taxon>
        <taxon>Sordariales</taxon>
        <taxon>Lasiosphaeriaceae</taxon>
        <taxon>Cercophora</taxon>
    </lineage>
</organism>
<sequence>MKVSGPAVFIIHIFINHDPFLASVFLPDLFSDFPDAAWRVPQRIPFPPRPAPPPAPQGAFDGAGGAYAVPLTPAPRPPYVHPREGLGRHVFDDPLPGSTTLQELFAIIERDLGFASNFFAAFTIFPQDPSSSQPRSVWHDKPLSFSMTMNEAWAVDGDALNFFPEKMQANAELHLVLETKGAALSRIVGTDFLYIDLGREFEAHRNVWNHLEAFNNAYYMAQFDFSDLRRALSKWRHAKYALLYLRKEKQKQQLAQADSDTPTAAMMTQDLDDQIEKQQRDKEEARASILTLVRWWVSWVRNQDDGPEAEQYYSHELPDESVEDAVQWVWSTKHEIVDNWKTSTRRNDLWNSLHESYLERHPWQRNVTTEGQLRGANTRVTEDVPSAGGATPIPATPEGLVKTHSIRDAAGVLLGNQSTFTVNSGVLLWGQLLPMYYGSLQEDFTNSAAVHVDMRPFRPRDSTKPYIYTYRSAARNGHWKIRRYYSNWRSHIGGQDQPAREHAGWIICHEDVDATEIIKRLEGLTPTGSAIGNDGNYHVDKDIRQICRYDWTQTSFTAEGRKFESKFQAYAEQAIGPAPPPSEDGVTLVPVVANINYMGYFTAIDADRWDLDYLRAYKHECEADSSPTVERIFEIEGGQAFGTYVRMLDTEMEFAWLIFSGSKHPNHNADELIAIVYDGAYEVFEGLYHAVEPEPGAKMA</sequence>
<evidence type="ECO:0000313" key="1">
    <source>
        <dbReference type="EMBL" id="KAK3319653.1"/>
    </source>
</evidence>
<reference evidence="1" key="1">
    <citation type="journal article" date="2023" name="Mol. Phylogenet. Evol.">
        <title>Genome-scale phylogeny and comparative genomics of the fungal order Sordariales.</title>
        <authorList>
            <person name="Hensen N."/>
            <person name="Bonometti L."/>
            <person name="Westerberg I."/>
            <person name="Brannstrom I.O."/>
            <person name="Guillou S."/>
            <person name="Cros-Aarteil S."/>
            <person name="Calhoun S."/>
            <person name="Haridas S."/>
            <person name="Kuo A."/>
            <person name="Mondo S."/>
            <person name="Pangilinan J."/>
            <person name="Riley R."/>
            <person name="LaButti K."/>
            <person name="Andreopoulos B."/>
            <person name="Lipzen A."/>
            <person name="Chen C."/>
            <person name="Yan M."/>
            <person name="Daum C."/>
            <person name="Ng V."/>
            <person name="Clum A."/>
            <person name="Steindorff A."/>
            <person name="Ohm R.A."/>
            <person name="Martin F."/>
            <person name="Silar P."/>
            <person name="Natvig D.O."/>
            <person name="Lalanne C."/>
            <person name="Gautier V."/>
            <person name="Ament-Velasquez S.L."/>
            <person name="Kruys A."/>
            <person name="Hutchinson M.I."/>
            <person name="Powell A.J."/>
            <person name="Barry K."/>
            <person name="Miller A.N."/>
            <person name="Grigoriev I.V."/>
            <person name="Debuchy R."/>
            <person name="Gladieux P."/>
            <person name="Hiltunen Thoren M."/>
            <person name="Johannesson H."/>
        </authorList>
    </citation>
    <scope>NUCLEOTIDE SEQUENCE</scope>
    <source>
        <strain evidence="1">SMH4131-1</strain>
    </source>
</reference>
<gene>
    <name evidence="1" type="ORF">B0T19DRAFT_432821</name>
</gene>
<dbReference type="AlphaFoldDB" id="A0AAE0M5U3"/>
<reference evidence="1" key="2">
    <citation type="submission" date="2023-06" db="EMBL/GenBank/DDBJ databases">
        <authorList>
            <consortium name="Lawrence Berkeley National Laboratory"/>
            <person name="Haridas S."/>
            <person name="Hensen N."/>
            <person name="Bonometti L."/>
            <person name="Westerberg I."/>
            <person name="Brannstrom I.O."/>
            <person name="Guillou S."/>
            <person name="Cros-Aarteil S."/>
            <person name="Calhoun S."/>
            <person name="Kuo A."/>
            <person name="Mondo S."/>
            <person name="Pangilinan J."/>
            <person name="Riley R."/>
            <person name="Labutti K."/>
            <person name="Andreopoulos B."/>
            <person name="Lipzen A."/>
            <person name="Chen C."/>
            <person name="Yanf M."/>
            <person name="Daum C."/>
            <person name="Ng V."/>
            <person name="Clum A."/>
            <person name="Steindorff A."/>
            <person name="Ohm R."/>
            <person name="Martin F."/>
            <person name="Silar P."/>
            <person name="Natvig D."/>
            <person name="Lalanne C."/>
            <person name="Gautier V."/>
            <person name="Ament-Velasquez S.L."/>
            <person name="Kruys A."/>
            <person name="Hutchinson M.I."/>
            <person name="Powell A.J."/>
            <person name="Barry K."/>
            <person name="Miller A.N."/>
            <person name="Grigoriev I.V."/>
            <person name="Debuchy R."/>
            <person name="Gladieux P."/>
            <person name="Thoren M.H."/>
            <person name="Johannesson H."/>
        </authorList>
    </citation>
    <scope>NUCLEOTIDE SEQUENCE</scope>
    <source>
        <strain evidence="1">SMH4131-1</strain>
    </source>
</reference>
<keyword evidence="2" id="KW-1185">Reference proteome</keyword>
<comment type="caution">
    <text evidence="1">The sequence shown here is derived from an EMBL/GenBank/DDBJ whole genome shotgun (WGS) entry which is preliminary data.</text>
</comment>